<organism evidence="4 5">
    <name type="scientific">Eragrostis curvula</name>
    <name type="common">weeping love grass</name>
    <dbReference type="NCBI Taxonomy" id="38414"/>
    <lineage>
        <taxon>Eukaryota</taxon>
        <taxon>Viridiplantae</taxon>
        <taxon>Streptophyta</taxon>
        <taxon>Embryophyta</taxon>
        <taxon>Tracheophyta</taxon>
        <taxon>Spermatophyta</taxon>
        <taxon>Magnoliopsida</taxon>
        <taxon>Liliopsida</taxon>
        <taxon>Poales</taxon>
        <taxon>Poaceae</taxon>
        <taxon>PACMAD clade</taxon>
        <taxon>Chloridoideae</taxon>
        <taxon>Eragrostideae</taxon>
        <taxon>Eragrostidinae</taxon>
        <taxon>Eragrostis</taxon>
    </lineage>
</organism>
<evidence type="ECO:0000256" key="3">
    <source>
        <dbReference type="PROSITE-ProRule" id="PRU00708"/>
    </source>
</evidence>
<reference evidence="4 5" key="1">
    <citation type="journal article" date="2019" name="Sci. Rep.">
        <title>A high-quality genome of Eragrostis curvula grass provides insights into Poaceae evolution and supports new strategies to enhance forage quality.</title>
        <authorList>
            <person name="Carballo J."/>
            <person name="Santos B.A.C.M."/>
            <person name="Zappacosta D."/>
            <person name="Garbus I."/>
            <person name="Selva J.P."/>
            <person name="Gallo C.A."/>
            <person name="Diaz A."/>
            <person name="Albertini E."/>
            <person name="Caccamo M."/>
            <person name="Echenique V."/>
        </authorList>
    </citation>
    <scope>NUCLEOTIDE SEQUENCE [LARGE SCALE GENOMIC DNA]</scope>
    <source>
        <strain evidence="5">cv. Victoria</strain>
        <tissue evidence="4">Leaf</tissue>
    </source>
</reference>
<keyword evidence="5" id="KW-1185">Reference proteome</keyword>
<dbReference type="FunFam" id="1.25.40.10:FF:000344">
    <property type="entry name" value="Pentatricopeptide repeat-containing protein"/>
    <property type="match status" value="1"/>
</dbReference>
<dbReference type="AlphaFoldDB" id="A0A5J9T597"/>
<keyword evidence="2" id="KW-0809">Transit peptide</keyword>
<name>A0A5J9T597_9POAL</name>
<dbReference type="OrthoDB" id="1929236at2759"/>
<sequence>MRRCRRHHHLTLAAAKSHAALLKSGVSLPTPWNQLLTAYSAAAPPDSGLGLAAARRVFEEIPRPDAVSWNALLAAHVAAGAHSDAWRLFRAMHARGLAASTFALGSALRSAAAARRPALGAQLQSFAIKSGLADNVFPASALLDVYAKCGRLSDAQRVFDGMPERNIVSWNALIAGYAESGKLAQAMELFLEMEREGLIPDEATFAALLTAVEGPSWCFLMQQLHGKTVKYGQALGLVVLNAAITAYSQCGALTDSRRIFDGIDGTRDLISWNAMLGGYAYHVMDDEAMRFFVRMMQEGGVQPDMYSFTSILSVCSMHGRDDHRGRLVHSLVIKIGLEGATPICNALIAMYARLTENCMMEDAYKCFNSLALKDTVSWNSMLTGYTQHGLSADALRFFRCIRSENIRTDEYAFSAALRSCSDLAILQLGRQIHSLIIQDGFASNEFVSSSLIFMYSKSGILDDAGKCFEEADKSSSVPWNSMMFGYAQHGQAQNVTNLFNEMLELKVPLDHITFVGLITAYSHAGLVDEGSEILNTMETRYGVPLRMEHYACGVDLYGRAGQLDKAIELIDSMPFEPDSMVWMTLLSACRIHGNMELASDVASHLFVAEPRHHSTYVILSSMYSGLGMWSDRAMVQRVMKNRGLSKVPGWSWIEVKNKVHSFNAEDRLHPRTDEIYEMLRMLFQVAQKLSSCEDEDILMTISSGT</sequence>
<dbReference type="GO" id="GO:0003723">
    <property type="term" value="F:RNA binding"/>
    <property type="evidence" value="ECO:0007669"/>
    <property type="project" value="InterPro"/>
</dbReference>
<dbReference type="FunFam" id="1.25.40.10:FF:000158">
    <property type="entry name" value="pentatricopeptide repeat-containing protein At2g33680"/>
    <property type="match status" value="1"/>
</dbReference>
<proteinExistence type="predicted"/>
<dbReference type="GO" id="GO:0009451">
    <property type="term" value="P:RNA modification"/>
    <property type="evidence" value="ECO:0007669"/>
    <property type="project" value="InterPro"/>
</dbReference>
<dbReference type="Pfam" id="PF13041">
    <property type="entry name" value="PPR_2"/>
    <property type="match status" value="2"/>
</dbReference>
<accession>A0A5J9T597</accession>
<dbReference type="GO" id="GO:0099402">
    <property type="term" value="P:plant organ development"/>
    <property type="evidence" value="ECO:0007669"/>
    <property type="project" value="UniProtKB-ARBA"/>
</dbReference>
<dbReference type="InterPro" id="IPR046960">
    <property type="entry name" value="PPR_At4g14850-like_plant"/>
</dbReference>
<feature type="non-terminal residue" evidence="4">
    <location>
        <position position="1"/>
    </location>
</feature>
<dbReference type="Gene3D" id="1.25.40.10">
    <property type="entry name" value="Tetratricopeptide repeat domain"/>
    <property type="match status" value="5"/>
</dbReference>
<feature type="repeat" description="PPR" evidence="3">
    <location>
        <begin position="510"/>
        <end position="544"/>
    </location>
</feature>
<dbReference type="EMBL" id="RWGY01000051">
    <property type="protein sequence ID" value="TVU06407.1"/>
    <property type="molecule type" value="Genomic_DNA"/>
</dbReference>
<dbReference type="Pfam" id="PF01535">
    <property type="entry name" value="PPR"/>
    <property type="match status" value="4"/>
</dbReference>
<evidence type="ECO:0000256" key="2">
    <source>
        <dbReference type="ARBA" id="ARBA00022946"/>
    </source>
</evidence>
<evidence type="ECO:0000256" key="1">
    <source>
        <dbReference type="ARBA" id="ARBA00022737"/>
    </source>
</evidence>
<feature type="repeat" description="PPR" evidence="3">
    <location>
        <begin position="268"/>
        <end position="303"/>
    </location>
</feature>
<dbReference type="FunFam" id="1.25.40.10:FF:000854">
    <property type="entry name" value="Putative pentatricopeptide repeat-containing protein"/>
    <property type="match status" value="1"/>
</dbReference>
<evidence type="ECO:0000313" key="5">
    <source>
        <dbReference type="Proteomes" id="UP000324897"/>
    </source>
</evidence>
<keyword evidence="1" id="KW-0677">Repeat</keyword>
<feature type="repeat" description="PPR" evidence="3">
    <location>
        <begin position="166"/>
        <end position="200"/>
    </location>
</feature>
<dbReference type="PANTHER" id="PTHR24015">
    <property type="entry name" value="OS07G0578800 PROTEIN-RELATED"/>
    <property type="match status" value="1"/>
</dbReference>
<dbReference type="InterPro" id="IPR046848">
    <property type="entry name" value="E_motif"/>
</dbReference>
<gene>
    <name evidence="4" type="ORF">EJB05_49620</name>
</gene>
<feature type="repeat" description="PPR" evidence="3">
    <location>
        <begin position="374"/>
        <end position="408"/>
    </location>
</feature>
<comment type="caution">
    <text evidence="4">The sequence shown here is derived from an EMBL/GenBank/DDBJ whole genome shotgun (WGS) entry which is preliminary data.</text>
</comment>
<dbReference type="NCBIfam" id="TIGR00756">
    <property type="entry name" value="PPR"/>
    <property type="match status" value="2"/>
</dbReference>
<dbReference type="InterPro" id="IPR002885">
    <property type="entry name" value="PPR_rpt"/>
</dbReference>
<feature type="repeat" description="PPR" evidence="3">
    <location>
        <begin position="65"/>
        <end position="99"/>
    </location>
</feature>
<evidence type="ECO:0000313" key="4">
    <source>
        <dbReference type="EMBL" id="TVU06407.1"/>
    </source>
</evidence>
<dbReference type="Pfam" id="PF20431">
    <property type="entry name" value="E_motif"/>
    <property type="match status" value="1"/>
</dbReference>
<evidence type="ECO:0008006" key="6">
    <source>
        <dbReference type="Google" id="ProtNLM"/>
    </source>
</evidence>
<dbReference type="PROSITE" id="PS51375">
    <property type="entry name" value="PPR"/>
    <property type="match status" value="7"/>
</dbReference>
<feature type="repeat" description="PPR" evidence="3">
    <location>
        <begin position="475"/>
        <end position="509"/>
    </location>
</feature>
<protein>
    <recommendedName>
        <fullName evidence="6">Pentatricopeptide repeat-containing protein</fullName>
    </recommendedName>
</protein>
<dbReference type="Gramene" id="TVU06407">
    <property type="protein sequence ID" value="TVU06407"/>
    <property type="gene ID" value="EJB05_49620"/>
</dbReference>
<dbReference type="Proteomes" id="UP000324897">
    <property type="component" value="Unassembled WGS sequence"/>
</dbReference>
<dbReference type="FunFam" id="1.25.40.10:FF:000567">
    <property type="entry name" value="Putative pentatricopeptide repeat-containing protein"/>
    <property type="match status" value="1"/>
</dbReference>
<dbReference type="InterPro" id="IPR011990">
    <property type="entry name" value="TPR-like_helical_dom_sf"/>
</dbReference>
<feature type="repeat" description="PPR" evidence="3">
    <location>
        <begin position="135"/>
        <end position="165"/>
    </location>
</feature>
<dbReference type="PANTHER" id="PTHR24015:SF1752">
    <property type="entry name" value="OS08G0375800 PROTEIN"/>
    <property type="match status" value="1"/>
</dbReference>